<feature type="region of interest" description="Disordered" evidence="10">
    <location>
        <begin position="1"/>
        <end position="44"/>
    </location>
</feature>
<evidence type="ECO:0000256" key="9">
    <source>
        <dbReference type="ARBA" id="ARBA00023136"/>
    </source>
</evidence>
<evidence type="ECO:0000256" key="4">
    <source>
        <dbReference type="ARBA" id="ARBA00022692"/>
    </source>
</evidence>
<reference evidence="13" key="2">
    <citation type="submission" date="2017-12" db="EMBL/GenBank/DDBJ databases">
        <title>Genome sequence of the Bar-tailed Godwit (Limosa lapponica baueri).</title>
        <authorList>
            <person name="Lima N.C.B."/>
            <person name="Parody-Merino A.M."/>
            <person name="Battley P.F."/>
            <person name="Fidler A.E."/>
            <person name="Prosdocimi F."/>
        </authorList>
    </citation>
    <scope>NUCLEOTIDE SEQUENCE [LARGE SCALE GENOMIC DNA]</scope>
</reference>
<evidence type="ECO:0000256" key="10">
    <source>
        <dbReference type="SAM" id="MobiDB-lite"/>
    </source>
</evidence>
<comment type="similarity">
    <text evidence="3">Belongs to the cytochrome c oxidase VIII family.</text>
</comment>
<keyword evidence="8" id="KW-0496">Mitochondrion</keyword>
<reference evidence="13" key="1">
    <citation type="submission" date="2017-11" db="EMBL/GenBank/DDBJ databases">
        <authorList>
            <person name="Lima N.C."/>
            <person name="Parody-Merino A.M."/>
            <person name="Battley P.F."/>
            <person name="Fidler A.E."/>
            <person name="Prosdocimi F."/>
        </authorList>
    </citation>
    <scope>NUCLEOTIDE SEQUENCE [LARGE SCALE GENOMIC DNA]</scope>
</reference>
<keyword evidence="13" id="KW-1185">Reference proteome</keyword>
<evidence type="ECO:0000313" key="12">
    <source>
        <dbReference type="EMBL" id="PKU34094.1"/>
    </source>
</evidence>
<keyword evidence="9 11" id="KW-0472">Membrane</keyword>
<name>A0A2I0TJV8_LIMLA</name>
<evidence type="ECO:0000256" key="3">
    <source>
        <dbReference type="ARBA" id="ARBA00010117"/>
    </source>
</evidence>
<comment type="pathway">
    <text evidence="2">Energy metabolism; oxidative phosphorylation.</text>
</comment>
<comment type="subcellular location">
    <subcellularLocation>
        <location evidence="1">Mitochondrion inner membrane</location>
        <topology evidence="1">Single-pass membrane protein</topology>
    </subcellularLocation>
</comment>
<dbReference type="GO" id="GO:0006123">
    <property type="term" value="P:mitochondrial electron transport, cytochrome c to oxygen"/>
    <property type="evidence" value="ECO:0007669"/>
    <property type="project" value="InterPro"/>
</dbReference>
<organism evidence="12 13">
    <name type="scientific">Limosa lapponica baueri</name>
    <dbReference type="NCBI Taxonomy" id="1758121"/>
    <lineage>
        <taxon>Eukaryota</taxon>
        <taxon>Metazoa</taxon>
        <taxon>Chordata</taxon>
        <taxon>Craniata</taxon>
        <taxon>Vertebrata</taxon>
        <taxon>Euteleostomi</taxon>
        <taxon>Archelosauria</taxon>
        <taxon>Archosauria</taxon>
        <taxon>Dinosauria</taxon>
        <taxon>Saurischia</taxon>
        <taxon>Theropoda</taxon>
        <taxon>Coelurosauria</taxon>
        <taxon>Aves</taxon>
        <taxon>Neognathae</taxon>
        <taxon>Neoaves</taxon>
        <taxon>Charadriiformes</taxon>
        <taxon>Scolopacidae</taxon>
        <taxon>Limosa</taxon>
    </lineage>
</organism>
<dbReference type="UniPathway" id="UPA00705"/>
<keyword evidence="7 11" id="KW-1133">Transmembrane helix</keyword>
<evidence type="ECO:0000256" key="1">
    <source>
        <dbReference type="ARBA" id="ARBA00004434"/>
    </source>
</evidence>
<dbReference type="AlphaFoldDB" id="A0A2I0TJV8"/>
<evidence type="ECO:0000313" key="13">
    <source>
        <dbReference type="Proteomes" id="UP000233556"/>
    </source>
</evidence>
<feature type="compositionally biased region" description="Low complexity" evidence="10">
    <location>
        <begin position="1"/>
        <end position="24"/>
    </location>
</feature>
<dbReference type="GO" id="GO:0005743">
    <property type="term" value="C:mitochondrial inner membrane"/>
    <property type="evidence" value="ECO:0007669"/>
    <property type="project" value="UniProtKB-SubCell"/>
</dbReference>
<protein>
    <submittedName>
        <fullName evidence="12">Uncharacterized protein</fullName>
    </submittedName>
</protein>
<dbReference type="Gene3D" id="4.10.81.10">
    <property type="entry name" value="Cytochrome c oxidase, subunit 8"/>
    <property type="match status" value="1"/>
</dbReference>
<dbReference type="EMBL" id="KZ509426">
    <property type="protein sequence ID" value="PKU34094.1"/>
    <property type="molecule type" value="Genomic_DNA"/>
</dbReference>
<evidence type="ECO:0000256" key="11">
    <source>
        <dbReference type="SAM" id="Phobius"/>
    </source>
</evidence>
<dbReference type="SUPFAM" id="SSF81431">
    <property type="entry name" value="Mitochondrial cytochrome c oxidase subunit VIIIb (aka IX)"/>
    <property type="match status" value="1"/>
</dbReference>
<proteinExistence type="inferred from homology"/>
<accession>A0A2I0TJV8</accession>
<gene>
    <name evidence="12" type="ORF">llap_15604</name>
</gene>
<dbReference type="OrthoDB" id="8931496at2759"/>
<feature type="transmembrane region" description="Helical" evidence="11">
    <location>
        <begin position="50"/>
        <end position="69"/>
    </location>
</feature>
<evidence type="ECO:0000256" key="6">
    <source>
        <dbReference type="ARBA" id="ARBA00022946"/>
    </source>
</evidence>
<sequence length="79" mass="8378">MILTSTGATPATGTLLGRGTGPSTHLRPSRGPRGGPAHPSLFPPRRQEQAIAFAVMCTCFLAPTAWVLAHVEYYKSKGE</sequence>
<dbReference type="GO" id="GO:0045277">
    <property type="term" value="C:respiratory chain complex IV"/>
    <property type="evidence" value="ECO:0007669"/>
    <property type="project" value="InterPro"/>
</dbReference>
<evidence type="ECO:0000256" key="5">
    <source>
        <dbReference type="ARBA" id="ARBA00022792"/>
    </source>
</evidence>
<evidence type="ECO:0000256" key="8">
    <source>
        <dbReference type="ARBA" id="ARBA00023128"/>
    </source>
</evidence>
<evidence type="ECO:0000256" key="2">
    <source>
        <dbReference type="ARBA" id="ARBA00004673"/>
    </source>
</evidence>
<dbReference type="Proteomes" id="UP000233556">
    <property type="component" value="Unassembled WGS sequence"/>
</dbReference>
<dbReference type="Pfam" id="PF02285">
    <property type="entry name" value="COX8"/>
    <property type="match status" value="1"/>
</dbReference>
<evidence type="ECO:0000256" key="7">
    <source>
        <dbReference type="ARBA" id="ARBA00022989"/>
    </source>
</evidence>
<dbReference type="InterPro" id="IPR036548">
    <property type="entry name" value="Cyt_c_oxidase_su8_sf"/>
</dbReference>
<dbReference type="InterPro" id="IPR003205">
    <property type="entry name" value="Cyt_c_oxidase_su8"/>
</dbReference>
<keyword evidence="4 11" id="KW-0812">Transmembrane</keyword>
<keyword evidence="5" id="KW-0999">Mitochondrion inner membrane</keyword>
<keyword evidence="6" id="KW-0809">Transit peptide</keyword>